<dbReference type="EMBL" id="KV875524">
    <property type="protein sequence ID" value="RZR71375.1"/>
    <property type="molecule type" value="Genomic_DNA"/>
</dbReference>
<reference evidence="1" key="1">
    <citation type="journal article" date="2018" name="Data Brief">
        <title>Genome sequence data from 17 accessions of Ensete ventricosum, a staple food crop for millions in Ethiopia.</title>
        <authorList>
            <person name="Yemataw Z."/>
            <person name="Muzemil S."/>
            <person name="Ambachew D."/>
            <person name="Tripathi L."/>
            <person name="Tesfaye K."/>
            <person name="Chala A."/>
            <person name="Farbos A."/>
            <person name="O'Neill P."/>
            <person name="Moore K."/>
            <person name="Grant M."/>
            <person name="Studholme D.J."/>
        </authorList>
    </citation>
    <scope>NUCLEOTIDE SEQUENCE [LARGE SCALE GENOMIC DNA]</scope>
    <source>
        <tissue evidence="1">Leaf</tissue>
    </source>
</reference>
<protein>
    <submittedName>
        <fullName evidence="1">Uncharacterized protein</fullName>
    </submittedName>
</protein>
<accession>A0A444F527</accession>
<dbReference type="AlphaFoldDB" id="A0A444F527"/>
<dbReference type="Proteomes" id="UP000290560">
    <property type="component" value="Unassembled WGS sequence"/>
</dbReference>
<proteinExistence type="predicted"/>
<gene>
    <name evidence="1" type="ORF">BHM03_00004868</name>
</gene>
<organism evidence="1">
    <name type="scientific">Ensete ventricosum</name>
    <name type="common">Abyssinian banana</name>
    <name type="synonym">Musa ensete</name>
    <dbReference type="NCBI Taxonomy" id="4639"/>
    <lineage>
        <taxon>Eukaryota</taxon>
        <taxon>Viridiplantae</taxon>
        <taxon>Streptophyta</taxon>
        <taxon>Embryophyta</taxon>
        <taxon>Tracheophyta</taxon>
        <taxon>Spermatophyta</taxon>
        <taxon>Magnoliopsida</taxon>
        <taxon>Liliopsida</taxon>
        <taxon>Zingiberales</taxon>
        <taxon>Musaceae</taxon>
        <taxon>Ensete</taxon>
    </lineage>
</organism>
<evidence type="ECO:0000313" key="1">
    <source>
        <dbReference type="EMBL" id="RZR71375.1"/>
    </source>
</evidence>
<name>A0A444F527_ENSVE</name>
<sequence length="70" mass="7414">MACTRCEPSLPLADGRFTIVHRESGRSGVRKAGGRVNGTPSPVVPGADPRTTKQIQDGCLLQPPFAQETP</sequence>